<sequence>MKIQILESTDTNIKFVLKDSFISYANAIRRILISEVPTVTIDLVEIEINNTALPDEIISSRLGLIPIYVHKDLLFRDQCDCTDSCSKCSIDLTIFANNNNNEPLIVTCKDFKYDTNLISIKNAPIIAKLGANQSLKVKCKAFKGTGSIHAKWSPVSTVGFEYDKGNKTRSTNFWRENDQDTIAEDDSDLLVKINEIEMNVEIVEGFGRPLDILVKALEILKNKFNYLKKDLIQYI</sequence>
<dbReference type="SUPFAM" id="SSF56553">
    <property type="entry name" value="Insert subdomain of RNA polymerase alpha subunit"/>
    <property type="match status" value="1"/>
</dbReference>
<dbReference type="SUPFAM" id="SSF55257">
    <property type="entry name" value="RBP11-like subunits of RNA polymerase"/>
    <property type="match status" value="1"/>
</dbReference>
<name>T0L9M2_9MICR</name>
<evidence type="ECO:0000256" key="1">
    <source>
        <dbReference type="ARBA" id="ARBA00022478"/>
    </source>
</evidence>
<dbReference type="GO" id="GO:0000785">
    <property type="term" value="C:chromatin"/>
    <property type="evidence" value="ECO:0007669"/>
    <property type="project" value="EnsemblFungi"/>
</dbReference>
<dbReference type="Gene3D" id="2.170.120.12">
    <property type="entry name" value="DNA-directed RNA polymerase, insert domain"/>
    <property type="match status" value="1"/>
</dbReference>
<accession>T0L9M2</accession>
<organism evidence="5 6">
    <name type="scientific">Vairimorpha apis BRL 01</name>
    <dbReference type="NCBI Taxonomy" id="1037528"/>
    <lineage>
        <taxon>Eukaryota</taxon>
        <taxon>Fungi</taxon>
        <taxon>Fungi incertae sedis</taxon>
        <taxon>Microsporidia</taxon>
        <taxon>Nosematidae</taxon>
        <taxon>Vairimorpha</taxon>
    </lineage>
</organism>
<dbReference type="GO" id="GO:0003899">
    <property type="term" value="F:DNA-directed RNA polymerase activity"/>
    <property type="evidence" value="ECO:0007669"/>
    <property type="project" value="EnsemblFungi"/>
</dbReference>
<dbReference type="GO" id="GO:0006368">
    <property type="term" value="P:transcription elongation by RNA polymerase II"/>
    <property type="evidence" value="ECO:0007669"/>
    <property type="project" value="EnsemblFungi"/>
</dbReference>
<evidence type="ECO:0000256" key="3">
    <source>
        <dbReference type="ARBA" id="ARBA00025804"/>
    </source>
</evidence>
<evidence type="ECO:0000259" key="4">
    <source>
        <dbReference type="SMART" id="SM00662"/>
    </source>
</evidence>
<dbReference type="GO" id="GO:0003677">
    <property type="term" value="F:DNA binding"/>
    <property type="evidence" value="ECO:0007669"/>
    <property type="project" value="EnsemblFungi"/>
</dbReference>
<dbReference type="PANTHER" id="PTHR11800">
    <property type="entry name" value="DNA-DIRECTED RNA POLYMERASE"/>
    <property type="match status" value="1"/>
</dbReference>
<dbReference type="Pfam" id="PF01000">
    <property type="entry name" value="RNA_pol_A_bac"/>
    <property type="match status" value="1"/>
</dbReference>
<reference evidence="5 6" key="1">
    <citation type="journal article" date="2013" name="BMC Genomics">
        <title>Genome sequencing and comparative genomics of honey bee microsporidia, Nosema apis reveal novel insights into host-parasite interactions.</title>
        <authorList>
            <person name="Chen Yp."/>
            <person name="Pettis J.S."/>
            <person name="Zhao Y."/>
            <person name="Liu X."/>
            <person name="Tallon L.J."/>
            <person name="Sadzewicz L.D."/>
            <person name="Li R."/>
            <person name="Zheng H."/>
            <person name="Huang S."/>
            <person name="Zhang X."/>
            <person name="Hamilton M.C."/>
            <person name="Pernal S.F."/>
            <person name="Melathopoulos A.P."/>
            <person name="Yan X."/>
            <person name="Evans J.D."/>
        </authorList>
    </citation>
    <scope>NUCLEOTIDE SEQUENCE [LARGE SCALE GENOMIC DNA]</scope>
    <source>
        <strain evidence="5 6">BRL 01</strain>
    </source>
</reference>
<evidence type="ECO:0000256" key="2">
    <source>
        <dbReference type="ARBA" id="ARBA00023163"/>
    </source>
</evidence>
<dbReference type="InterPro" id="IPR050518">
    <property type="entry name" value="Rpo3/RPB3_RNA_Pol_subunit"/>
</dbReference>
<dbReference type="GO" id="GO:0003968">
    <property type="term" value="F:RNA-directed RNA polymerase activity"/>
    <property type="evidence" value="ECO:0007669"/>
    <property type="project" value="EnsemblFungi"/>
</dbReference>
<feature type="domain" description="DNA-directed RNA polymerase RpoA/D/Rpb3-type" evidence="4">
    <location>
        <begin position="12"/>
        <end position="230"/>
    </location>
</feature>
<dbReference type="InterPro" id="IPR011262">
    <property type="entry name" value="DNA-dir_RNA_pol_insert"/>
</dbReference>
<dbReference type="InterPro" id="IPR036643">
    <property type="entry name" value="RNApol_insert_sf"/>
</dbReference>
<dbReference type="Pfam" id="PF01193">
    <property type="entry name" value="RNA_pol_L"/>
    <property type="match status" value="1"/>
</dbReference>
<gene>
    <name evidence="5" type="ORF">NAPIS_ORF01310</name>
</gene>
<dbReference type="GO" id="GO:0005665">
    <property type="term" value="C:RNA polymerase II, core complex"/>
    <property type="evidence" value="ECO:0007669"/>
    <property type="project" value="EnsemblFungi"/>
</dbReference>
<dbReference type="InterPro" id="IPR036603">
    <property type="entry name" value="RBP11-like"/>
</dbReference>
<dbReference type="Proteomes" id="UP000053780">
    <property type="component" value="Unassembled WGS sequence"/>
</dbReference>
<dbReference type="AlphaFoldDB" id="T0L9M2"/>
<dbReference type="GO" id="GO:0006367">
    <property type="term" value="P:transcription initiation at RNA polymerase II promoter"/>
    <property type="evidence" value="ECO:0007669"/>
    <property type="project" value="EnsemblFungi"/>
</dbReference>
<dbReference type="GO" id="GO:0006369">
    <property type="term" value="P:termination of RNA polymerase II transcription"/>
    <property type="evidence" value="ECO:0007669"/>
    <property type="project" value="EnsemblFungi"/>
</dbReference>
<dbReference type="InterPro" id="IPR022842">
    <property type="entry name" value="RNAP_Rpo3/Rpb3/RPAC1"/>
</dbReference>
<dbReference type="PANTHER" id="PTHR11800:SF2">
    <property type="entry name" value="DNA-DIRECTED RNA POLYMERASE II SUBUNIT RPB3"/>
    <property type="match status" value="1"/>
</dbReference>
<dbReference type="VEuPathDB" id="MicrosporidiaDB:NAPIS_ORF01310"/>
<comment type="similarity">
    <text evidence="3">Belongs to the archaeal Rpo3/eukaryotic RPB3 RNA polymerase subunit family.</text>
</comment>
<keyword evidence="1" id="KW-0240">DNA-directed RNA polymerase</keyword>
<dbReference type="Gene3D" id="3.30.1360.10">
    <property type="entry name" value="RNA polymerase, RBP11-like subunit"/>
    <property type="match status" value="1"/>
</dbReference>
<dbReference type="OrthoDB" id="270173at2759"/>
<evidence type="ECO:0000313" key="6">
    <source>
        <dbReference type="Proteomes" id="UP000053780"/>
    </source>
</evidence>
<dbReference type="HAMAP" id="MF_00320">
    <property type="entry name" value="RNApol_arch_Rpo3"/>
    <property type="match status" value="1"/>
</dbReference>
<evidence type="ECO:0000313" key="5">
    <source>
        <dbReference type="EMBL" id="EQB61128.1"/>
    </source>
</evidence>
<dbReference type="InterPro" id="IPR011263">
    <property type="entry name" value="DNA-dir_RNA_pol_RpoA/D/Rpb3"/>
</dbReference>
<keyword evidence="6" id="KW-1185">Reference proteome</keyword>
<dbReference type="GO" id="GO:0046983">
    <property type="term" value="F:protein dimerization activity"/>
    <property type="evidence" value="ECO:0007669"/>
    <property type="project" value="InterPro"/>
</dbReference>
<dbReference type="EMBL" id="KE647171">
    <property type="protein sequence ID" value="EQB61128.1"/>
    <property type="molecule type" value="Genomic_DNA"/>
</dbReference>
<protein>
    <submittedName>
        <fullName evidence="5">Rna polymerase ii subunit 3</fullName>
    </submittedName>
</protein>
<proteinExistence type="inferred from homology"/>
<dbReference type="SMART" id="SM00662">
    <property type="entry name" value="RPOLD"/>
    <property type="match status" value="1"/>
</dbReference>
<dbReference type="HOGENOM" id="CLU_038421_1_0_1"/>
<keyword evidence="2" id="KW-0804">Transcription</keyword>